<dbReference type="OrthoDB" id="46040at2157"/>
<dbReference type="PANTHER" id="PTHR21028:SF2">
    <property type="entry name" value="CYTH DOMAIN-CONTAINING PROTEIN"/>
    <property type="match status" value="1"/>
</dbReference>
<dbReference type="InterPro" id="IPR023577">
    <property type="entry name" value="CYTH_domain"/>
</dbReference>
<dbReference type="PROSITE" id="PS51707">
    <property type="entry name" value="CYTH"/>
    <property type="match status" value="1"/>
</dbReference>
<name>A0A484F5R0_9EURY</name>
<protein>
    <submittedName>
        <fullName evidence="2">Adenylate cyclase</fullName>
    </submittedName>
</protein>
<dbReference type="InterPro" id="IPR033469">
    <property type="entry name" value="CYTH-like_dom_sf"/>
</dbReference>
<dbReference type="RefSeq" id="WP_133516679.1">
    <property type="nucleotide sequence ID" value="NZ_JAHDUW010000001.1"/>
</dbReference>
<evidence type="ECO:0000259" key="1">
    <source>
        <dbReference type="PROSITE" id="PS51707"/>
    </source>
</evidence>
<keyword evidence="3" id="KW-1185">Reference proteome</keyword>
<evidence type="ECO:0000313" key="3">
    <source>
        <dbReference type="Proteomes" id="UP000294855"/>
    </source>
</evidence>
<reference evidence="2 3" key="1">
    <citation type="submission" date="2019-03" db="EMBL/GenBank/DDBJ databases">
        <title>Genomic Encyclopedia of Type Strains, Phase IV (KMG-IV): sequencing the most valuable type-strain genomes for metagenomic binning, comparative biology and taxonomic classification.</title>
        <authorList>
            <person name="Goeker M."/>
        </authorList>
    </citation>
    <scope>NUCLEOTIDE SEQUENCE [LARGE SCALE GENOMIC DNA]</scope>
    <source>
        <strain evidence="2 3">DSM 13328</strain>
    </source>
</reference>
<comment type="caution">
    <text evidence="2">The sequence shown here is derived from an EMBL/GenBank/DDBJ whole genome shotgun (WGS) entry which is preliminary data.</text>
</comment>
<dbReference type="Proteomes" id="UP000294855">
    <property type="component" value="Unassembled WGS sequence"/>
</dbReference>
<accession>A0A484F5R0</accession>
<organism evidence="2 3">
    <name type="scientific">Methanimicrococcus blatticola</name>
    <dbReference type="NCBI Taxonomy" id="91560"/>
    <lineage>
        <taxon>Archaea</taxon>
        <taxon>Methanobacteriati</taxon>
        <taxon>Methanobacteriota</taxon>
        <taxon>Stenosarchaea group</taxon>
        <taxon>Methanomicrobia</taxon>
        <taxon>Methanosarcinales</taxon>
        <taxon>Methanosarcinaceae</taxon>
        <taxon>Methanimicrococcus</taxon>
    </lineage>
</organism>
<gene>
    <name evidence="2" type="ORF">C7391_0198</name>
</gene>
<sequence length="181" mass="20598">MYEVEVKIKVPHAEIKKDLIECGAVFSGTEEQKDTYFNSHERDFSKTDEALRIRSVNGEGEITYKGKKIDTISKTRPEYNSPVDAGEMKEILLALGYFVSGAVNKRREIYTWNDFIIGFDSVEGLGEFVEVESNLRDAADKTEIKNEIDRIFEFLGKYGLSEKDSITDSYLEMVLKAEGLI</sequence>
<evidence type="ECO:0000313" key="2">
    <source>
        <dbReference type="EMBL" id="TDQ71099.1"/>
    </source>
</evidence>
<dbReference type="SMART" id="SM01118">
    <property type="entry name" value="CYTH"/>
    <property type="match status" value="1"/>
</dbReference>
<dbReference type="NCBIfam" id="TIGR00318">
    <property type="entry name" value="cyaB"/>
    <property type="match status" value="1"/>
</dbReference>
<dbReference type="Gene3D" id="2.40.320.10">
    <property type="entry name" value="Hypothetical Protein Pfu-838710-001"/>
    <property type="match status" value="1"/>
</dbReference>
<feature type="domain" description="CYTH" evidence="1">
    <location>
        <begin position="1"/>
        <end position="176"/>
    </location>
</feature>
<dbReference type="SUPFAM" id="SSF55154">
    <property type="entry name" value="CYTH-like phosphatases"/>
    <property type="match status" value="1"/>
</dbReference>
<proteinExistence type="predicted"/>
<dbReference type="PANTHER" id="PTHR21028">
    <property type="entry name" value="SI:CH211-156B7.4"/>
    <property type="match status" value="1"/>
</dbReference>
<dbReference type="EMBL" id="SNYS01000005">
    <property type="protein sequence ID" value="TDQ71099.1"/>
    <property type="molecule type" value="Genomic_DNA"/>
</dbReference>
<dbReference type="CDD" id="cd07890">
    <property type="entry name" value="CYTH-like_AC_IV-like"/>
    <property type="match status" value="1"/>
</dbReference>
<dbReference type="Pfam" id="PF01928">
    <property type="entry name" value="CYTH"/>
    <property type="match status" value="1"/>
</dbReference>
<dbReference type="AlphaFoldDB" id="A0A484F5R0"/>
<dbReference type="InterPro" id="IPR008173">
    <property type="entry name" value="Adenylyl_cyclase_CyaB"/>
</dbReference>